<dbReference type="SUPFAM" id="SSF141868">
    <property type="entry name" value="EAL domain-like"/>
    <property type="match status" value="1"/>
</dbReference>
<dbReference type="SMART" id="SM00086">
    <property type="entry name" value="PAC"/>
    <property type="match status" value="2"/>
</dbReference>
<evidence type="ECO:0000313" key="9">
    <source>
        <dbReference type="EMBL" id="NDY97057.1"/>
    </source>
</evidence>
<gene>
    <name evidence="9" type="ORF">G3I74_15100</name>
</gene>
<name>A0A845V0B4_9GAMM</name>
<evidence type="ECO:0000259" key="8">
    <source>
        <dbReference type="PROSITE" id="PS50887"/>
    </source>
</evidence>
<keyword evidence="10" id="KW-1185">Reference proteome</keyword>
<dbReference type="PROSITE" id="PS50887">
    <property type="entry name" value="GGDEF"/>
    <property type="match status" value="1"/>
</dbReference>
<feature type="domain" description="PAC" evidence="6">
    <location>
        <begin position="548"/>
        <end position="601"/>
    </location>
</feature>
<dbReference type="RefSeq" id="WP_164212425.1">
    <property type="nucleotide sequence ID" value="NZ_JAAGSC010000044.1"/>
</dbReference>
<dbReference type="Pfam" id="PF13682">
    <property type="entry name" value="CZB"/>
    <property type="match status" value="1"/>
</dbReference>
<feature type="coiled-coil region" evidence="2">
    <location>
        <begin position="585"/>
        <end position="619"/>
    </location>
</feature>
<dbReference type="NCBIfam" id="TIGR00229">
    <property type="entry name" value="sensory_box"/>
    <property type="match status" value="3"/>
</dbReference>
<dbReference type="Pfam" id="PF00990">
    <property type="entry name" value="GGDEF"/>
    <property type="match status" value="1"/>
</dbReference>
<keyword evidence="2" id="KW-0175">Coiled coil</keyword>
<dbReference type="InterPro" id="IPR013656">
    <property type="entry name" value="PAS_4"/>
</dbReference>
<comment type="cofactor">
    <cofactor evidence="1">
        <name>Mg(2+)</name>
        <dbReference type="ChEBI" id="CHEBI:18420"/>
    </cofactor>
</comment>
<organism evidence="9 10">
    <name type="scientific">Wenzhouxiangella limi</name>
    <dbReference type="NCBI Taxonomy" id="2707351"/>
    <lineage>
        <taxon>Bacteria</taxon>
        <taxon>Pseudomonadati</taxon>
        <taxon>Pseudomonadota</taxon>
        <taxon>Gammaproteobacteria</taxon>
        <taxon>Chromatiales</taxon>
        <taxon>Wenzhouxiangellaceae</taxon>
        <taxon>Wenzhouxiangella</taxon>
    </lineage>
</organism>
<evidence type="ECO:0000259" key="6">
    <source>
        <dbReference type="PROSITE" id="PS50113"/>
    </source>
</evidence>
<dbReference type="CDD" id="cd00130">
    <property type="entry name" value="PAS"/>
    <property type="match status" value="3"/>
</dbReference>
<evidence type="ECO:0000256" key="4">
    <source>
        <dbReference type="SAM" id="SignalP"/>
    </source>
</evidence>
<feature type="domain" description="PAC" evidence="6">
    <location>
        <begin position="424"/>
        <end position="476"/>
    </location>
</feature>
<evidence type="ECO:0000256" key="3">
    <source>
        <dbReference type="SAM" id="Phobius"/>
    </source>
</evidence>
<dbReference type="SMART" id="SM00052">
    <property type="entry name" value="EAL"/>
    <property type="match status" value="1"/>
</dbReference>
<dbReference type="SUPFAM" id="SSF53850">
    <property type="entry name" value="Periplasmic binding protein-like II"/>
    <property type="match status" value="1"/>
</dbReference>
<evidence type="ECO:0000259" key="7">
    <source>
        <dbReference type="PROSITE" id="PS50883"/>
    </source>
</evidence>
<sequence>MPSRTLHFPVWRTAGFIVWCLLLLSATQAQAAEPVRLGILSPRPPAEALARWAPLESALKESLAGREVVIRVFDLDGLEQAVAARRLDFVLTSPGHFVMMQHRHGLSAPLATRISRYQGRDLDAIGGVIIARSDDARIRALEDLSGRRIAVVDPVSMGGYQMQAHELFQAGLPLPEEQNLVQVGTPHDRVIEAVLAGEADAGFLRAGRLEALIRSGEVAPDALRVIHPQSLPDLPFEVSTRLYPEWPLASLPHIDPELSRQVAMAILGLTDRPAFLESVGFGGFRIPVDYRAVEDMLRDLRVPPFDLQPDVSLADLWRAYRLEILVTIASFLLVLGLVAMLGLSRRRLKRLERIIERSPVAAISWRSEEGWPVTYVSENASLLGYEPGRFQSGDLRYDELIHPDDLPRIRAEVERHLAEGPDDYDQKYRFRHGDGRWIWIQDHTWLTRDRHGRVIGIHGVLMDVTDRQKAEEKAEHSRYLLRYIIEHARYAVAVHDRDLNYIYVSENYLDTFNVSERDIIGKHHYEVFPDLPQKLREVHRRVLQGEVLSAEDDPFEYPDGTMDWTRWECRPWFEADGTIGGLIVYTEITTERKQAELALREQTEALARSNERLEQLATVFTHAREGVVITDAAGDIIEVNDAFSRITGYPREEALGRNPRFLRSGRHGPSFYSELWETLARDGYWSGEIWNRRKSGELYPQQMTITAVSDEEGCTVQYVALINDVSALKQHERQIEYATNYDALTGLPNRRLLADRLKRAMAQMQRQDSGLAVIYLDLDGFKDVNEAFGHDIGDRLLCQLADRIQAALRAGDAVARLGGDELVIVLVDVSERAAVESMLENLLESITAPFVIGDNELRLSASLGVTFYPQPEEVDADQLMRQADQAMYRAKLAGKGHYQFFDREEDLATRGLHDSQQRVRRGLEDDEFVLFYQPKVNMRTGEVIGAEALIRWQHPERGLLAPGQFLPLVENHDLALVMGDWVIDRALGQIASWNEQGLALSVSVNVFARQLQQNGFVDSLRAALERFPAVQEGQFEIEVLETSALADMSKVSSIISECQAMGVRCALDDFGTGYSSLSYLKCLPAAVLKIDQSFVRDMLDDPEDLAILNGVLGLASAFDRVPIAEGVETVRHGEILLDLGCDLAQGYGIARPMPAADLPEWIGAWQPSDSWRDRPPKNAVQLRLSFAMVEHRSWVGAVAEFLETGQRPPALETADCAFGRWLRDHADSLQLDDNKLQQLYDLHDQAHSVGRALIAARSNDGEAAGGADAEQLFELRDRLLDCMQAIERSMDTGVSV</sequence>
<dbReference type="SMART" id="SM00091">
    <property type="entry name" value="PAS"/>
    <property type="match status" value="3"/>
</dbReference>
<dbReference type="PROSITE" id="PS50112">
    <property type="entry name" value="PAS"/>
    <property type="match status" value="3"/>
</dbReference>
<dbReference type="InterPro" id="IPR001633">
    <property type="entry name" value="EAL_dom"/>
</dbReference>
<dbReference type="Pfam" id="PF13426">
    <property type="entry name" value="PAS_9"/>
    <property type="match status" value="1"/>
</dbReference>
<keyword evidence="4" id="KW-0732">Signal</keyword>
<feature type="domain" description="PAS" evidence="5">
    <location>
        <begin position="477"/>
        <end position="546"/>
    </location>
</feature>
<reference evidence="9 10" key="1">
    <citation type="submission" date="2020-02" db="EMBL/GenBank/DDBJ databases">
        <authorList>
            <person name="Zhang X.-Y."/>
        </authorList>
    </citation>
    <scope>NUCLEOTIDE SEQUENCE [LARGE SCALE GENOMIC DNA]</scope>
    <source>
        <strain evidence="9 10">C33</strain>
    </source>
</reference>
<keyword evidence="3" id="KW-0812">Transmembrane</keyword>
<dbReference type="Proteomes" id="UP000484885">
    <property type="component" value="Unassembled WGS sequence"/>
</dbReference>
<comment type="caution">
    <text evidence="9">The sequence shown here is derived from an EMBL/GenBank/DDBJ whole genome shotgun (WGS) entry which is preliminary data.</text>
</comment>
<feature type="domain" description="EAL" evidence="7">
    <location>
        <begin position="912"/>
        <end position="1166"/>
    </location>
</feature>
<feature type="domain" description="GGDEF" evidence="8">
    <location>
        <begin position="769"/>
        <end position="903"/>
    </location>
</feature>
<dbReference type="InterPro" id="IPR000700">
    <property type="entry name" value="PAS-assoc_C"/>
</dbReference>
<dbReference type="FunFam" id="3.30.70.270:FF:000001">
    <property type="entry name" value="Diguanylate cyclase domain protein"/>
    <property type="match status" value="1"/>
</dbReference>
<dbReference type="InterPro" id="IPR025991">
    <property type="entry name" value="Chemoreceptor_zinc-bind_dom"/>
</dbReference>
<dbReference type="Pfam" id="PF08447">
    <property type="entry name" value="PAS_3"/>
    <property type="match status" value="1"/>
</dbReference>
<evidence type="ECO:0000259" key="5">
    <source>
        <dbReference type="PROSITE" id="PS50112"/>
    </source>
</evidence>
<dbReference type="CDD" id="cd01949">
    <property type="entry name" value="GGDEF"/>
    <property type="match status" value="1"/>
</dbReference>
<dbReference type="SUPFAM" id="SSF55073">
    <property type="entry name" value="Nucleotide cyclase"/>
    <property type="match status" value="1"/>
</dbReference>
<dbReference type="SMART" id="SM00267">
    <property type="entry name" value="GGDEF"/>
    <property type="match status" value="1"/>
</dbReference>
<dbReference type="InterPro" id="IPR001610">
    <property type="entry name" value="PAC"/>
</dbReference>
<dbReference type="SUPFAM" id="SSF55785">
    <property type="entry name" value="PYP-like sensor domain (PAS domain)"/>
    <property type="match status" value="3"/>
</dbReference>
<dbReference type="Gene3D" id="3.30.70.270">
    <property type="match status" value="1"/>
</dbReference>
<feature type="transmembrane region" description="Helical" evidence="3">
    <location>
        <begin position="324"/>
        <end position="343"/>
    </location>
</feature>
<evidence type="ECO:0000256" key="1">
    <source>
        <dbReference type="ARBA" id="ARBA00001946"/>
    </source>
</evidence>
<dbReference type="PANTHER" id="PTHR44757">
    <property type="entry name" value="DIGUANYLATE CYCLASE DGCP"/>
    <property type="match status" value="1"/>
</dbReference>
<dbReference type="InterPro" id="IPR013655">
    <property type="entry name" value="PAS_fold_3"/>
</dbReference>
<dbReference type="InterPro" id="IPR052155">
    <property type="entry name" value="Biofilm_reg_signaling"/>
</dbReference>
<dbReference type="PROSITE" id="PS50113">
    <property type="entry name" value="PAC"/>
    <property type="match status" value="3"/>
</dbReference>
<keyword evidence="3" id="KW-1133">Transmembrane helix</keyword>
<dbReference type="PROSITE" id="PS50883">
    <property type="entry name" value="EAL"/>
    <property type="match status" value="1"/>
</dbReference>
<feature type="chain" id="PRO_5033051061" evidence="4">
    <location>
        <begin position="32"/>
        <end position="1296"/>
    </location>
</feature>
<feature type="domain" description="PAS" evidence="5">
    <location>
        <begin position="347"/>
        <end position="420"/>
    </location>
</feature>
<dbReference type="Pfam" id="PF00563">
    <property type="entry name" value="EAL"/>
    <property type="match status" value="1"/>
</dbReference>
<dbReference type="GO" id="GO:0003824">
    <property type="term" value="F:catalytic activity"/>
    <property type="evidence" value="ECO:0007669"/>
    <property type="project" value="UniProtKB-ARBA"/>
</dbReference>
<dbReference type="Pfam" id="PF12974">
    <property type="entry name" value="Phosphonate-bd"/>
    <property type="match status" value="1"/>
</dbReference>
<protein>
    <submittedName>
        <fullName evidence="9">EAL domain-containing protein</fullName>
    </submittedName>
</protein>
<keyword evidence="3" id="KW-0472">Membrane</keyword>
<dbReference type="NCBIfam" id="TIGR00254">
    <property type="entry name" value="GGDEF"/>
    <property type="match status" value="1"/>
</dbReference>
<dbReference type="InterPro" id="IPR000160">
    <property type="entry name" value="GGDEF_dom"/>
</dbReference>
<proteinExistence type="predicted"/>
<dbReference type="EMBL" id="JAAGSC010000044">
    <property type="protein sequence ID" value="NDY97057.1"/>
    <property type="molecule type" value="Genomic_DNA"/>
</dbReference>
<evidence type="ECO:0000313" key="10">
    <source>
        <dbReference type="Proteomes" id="UP000484885"/>
    </source>
</evidence>
<dbReference type="Pfam" id="PF08448">
    <property type="entry name" value="PAS_4"/>
    <property type="match status" value="1"/>
</dbReference>
<dbReference type="InterPro" id="IPR035965">
    <property type="entry name" value="PAS-like_dom_sf"/>
</dbReference>
<dbReference type="Gene3D" id="1.20.120.30">
    <property type="entry name" value="Aspartate receptor, ligand-binding domain"/>
    <property type="match status" value="1"/>
</dbReference>
<dbReference type="InterPro" id="IPR029787">
    <property type="entry name" value="Nucleotide_cyclase"/>
</dbReference>
<feature type="domain" description="PAC" evidence="6">
    <location>
        <begin position="685"/>
        <end position="737"/>
    </location>
</feature>
<evidence type="ECO:0000256" key="2">
    <source>
        <dbReference type="SAM" id="Coils"/>
    </source>
</evidence>
<accession>A0A845V0B4</accession>
<feature type="domain" description="PAS" evidence="5">
    <location>
        <begin position="612"/>
        <end position="658"/>
    </location>
</feature>
<dbReference type="InterPro" id="IPR000014">
    <property type="entry name" value="PAS"/>
</dbReference>
<dbReference type="Gene3D" id="3.40.190.10">
    <property type="entry name" value="Periplasmic binding protein-like II"/>
    <property type="match status" value="2"/>
</dbReference>
<dbReference type="Gene3D" id="3.30.450.20">
    <property type="entry name" value="PAS domain"/>
    <property type="match status" value="3"/>
</dbReference>
<dbReference type="InterPro" id="IPR035919">
    <property type="entry name" value="EAL_sf"/>
</dbReference>
<dbReference type="InterPro" id="IPR043128">
    <property type="entry name" value="Rev_trsase/Diguanyl_cyclase"/>
</dbReference>
<dbReference type="CDD" id="cd01948">
    <property type="entry name" value="EAL"/>
    <property type="match status" value="1"/>
</dbReference>
<dbReference type="Gene3D" id="3.20.20.450">
    <property type="entry name" value="EAL domain"/>
    <property type="match status" value="1"/>
</dbReference>
<feature type="signal peptide" evidence="4">
    <location>
        <begin position="1"/>
        <end position="31"/>
    </location>
</feature>
<dbReference type="PANTHER" id="PTHR44757:SF2">
    <property type="entry name" value="BIOFILM ARCHITECTURE MAINTENANCE PROTEIN MBAA"/>
    <property type="match status" value="1"/>
</dbReference>